<evidence type="ECO:0000256" key="4">
    <source>
        <dbReference type="ARBA" id="ARBA00023136"/>
    </source>
</evidence>
<feature type="transmembrane region" description="Helical" evidence="6">
    <location>
        <begin position="312"/>
        <end position="333"/>
    </location>
</feature>
<keyword evidence="3 6" id="KW-1133">Transmembrane helix</keyword>
<feature type="transmembrane region" description="Helical" evidence="6">
    <location>
        <begin position="393"/>
        <end position="414"/>
    </location>
</feature>
<dbReference type="InterPro" id="IPR052185">
    <property type="entry name" value="IPC_Synthase-Related"/>
</dbReference>
<feature type="chain" id="PRO_5028884244" description="Inositolphosphotransferase Aur1/Ipt1 domain-containing protein" evidence="7">
    <location>
        <begin position="23"/>
        <end position="456"/>
    </location>
</feature>
<evidence type="ECO:0000313" key="10">
    <source>
        <dbReference type="Proteomes" id="UP000509510"/>
    </source>
</evidence>
<proteinExistence type="predicted"/>
<feature type="domain" description="Inositolphosphotransferase Aur1/Ipt1" evidence="8">
    <location>
        <begin position="241"/>
        <end position="332"/>
    </location>
</feature>
<reference evidence="10" key="1">
    <citation type="submission" date="2020-06" db="EMBL/GenBank/DDBJ databases">
        <title>A chromosome-scale genome assembly of Talaromyces rugulosus W13939.</title>
        <authorList>
            <person name="Wang B."/>
            <person name="Guo L."/>
            <person name="Ye K."/>
            <person name="Wang L."/>
        </authorList>
    </citation>
    <scope>NUCLEOTIDE SEQUENCE [LARGE SCALE GENOMIC DNA]</scope>
    <source>
        <strain evidence="10">W13939</strain>
    </source>
</reference>
<keyword evidence="2 6" id="KW-0812">Transmembrane</keyword>
<feature type="region of interest" description="Disordered" evidence="5">
    <location>
        <begin position="28"/>
        <end position="65"/>
    </location>
</feature>
<comment type="subcellular location">
    <subcellularLocation>
        <location evidence="1">Membrane</location>
        <topology evidence="1">Multi-pass membrane protein</topology>
    </subcellularLocation>
</comment>
<dbReference type="CDD" id="cd03386">
    <property type="entry name" value="PAP2_Aur1_like"/>
    <property type="match status" value="1"/>
</dbReference>
<dbReference type="Pfam" id="PF14378">
    <property type="entry name" value="PAP2_3"/>
    <property type="match status" value="3"/>
</dbReference>
<gene>
    <name evidence="9" type="ORF">TRUGW13939_01143</name>
</gene>
<accession>A0A7H8QJE0</accession>
<feature type="transmembrane region" description="Helical" evidence="6">
    <location>
        <begin position="365"/>
        <end position="387"/>
    </location>
</feature>
<dbReference type="OrthoDB" id="2566866at2759"/>
<name>A0A7H8QJE0_TALRU</name>
<sequence>MGIGAVLEPFTVIVLLFGGTWINREINVPQHSPGSSQSRSRTGESVFSTPRNDEDVDLESSTDDKEAFLTTRPLSPSLLVQDEKPWRERTIGSGQYKQQVSSPNTAVFRFRMLSRLLRKFPFLVECWYWALVYWTYQLGRAFTAVTLKENTVDVAREHALQVIRIEQSLGIFVEVDIQRFFLSHPLLMSWTNWIYSFIHIPGTIAFLVWLYYYTTTKTSLDNPKHSPLSHEIDGSPSGPPLYAARRRTLAVCNLLAFIVFTLWPCMPPRLLSDKDVPGEIGDLARSYAFEDTVHGKNGAGSVWTENKFCNQYAAMPSLHFGYSLMIGLTIMTIPLPPKYRQPKTLHATLPRNINFRLSLPSWSRVFCLVIGFAYPLTILAAIIATANHFVLDAVAGAVVCVLGWRANSILLNLLPFEDHFMWALRLHKPERHVVNMYDSPDGQSDEKIAAHATFVN</sequence>
<evidence type="ECO:0000256" key="7">
    <source>
        <dbReference type="SAM" id="SignalP"/>
    </source>
</evidence>
<evidence type="ECO:0000256" key="3">
    <source>
        <dbReference type="ARBA" id="ARBA00022989"/>
    </source>
</evidence>
<evidence type="ECO:0000259" key="8">
    <source>
        <dbReference type="Pfam" id="PF14378"/>
    </source>
</evidence>
<evidence type="ECO:0000256" key="1">
    <source>
        <dbReference type="ARBA" id="ARBA00004141"/>
    </source>
</evidence>
<feature type="compositionally biased region" description="Polar residues" evidence="5">
    <location>
        <begin position="29"/>
        <end position="50"/>
    </location>
</feature>
<keyword evidence="7" id="KW-0732">Signal</keyword>
<dbReference type="PANTHER" id="PTHR31310:SF7">
    <property type="entry name" value="PA-PHOSPHATASE RELATED-FAMILY PROTEIN DDB_G0268928"/>
    <property type="match status" value="1"/>
</dbReference>
<organism evidence="9 10">
    <name type="scientific">Talaromyces rugulosus</name>
    <name type="common">Penicillium rugulosum</name>
    <dbReference type="NCBI Taxonomy" id="121627"/>
    <lineage>
        <taxon>Eukaryota</taxon>
        <taxon>Fungi</taxon>
        <taxon>Dikarya</taxon>
        <taxon>Ascomycota</taxon>
        <taxon>Pezizomycotina</taxon>
        <taxon>Eurotiomycetes</taxon>
        <taxon>Eurotiomycetidae</taxon>
        <taxon>Eurotiales</taxon>
        <taxon>Trichocomaceae</taxon>
        <taxon>Talaromyces</taxon>
        <taxon>Talaromyces sect. Islandici</taxon>
    </lineage>
</organism>
<dbReference type="GO" id="GO:0016020">
    <property type="term" value="C:membrane"/>
    <property type="evidence" value="ECO:0007669"/>
    <property type="project" value="UniProtKB-SubCell"/>
</dbReference>
<dbReference type="EMBL" id="CP055898">
    <property type="protein sequence ID" value="QKX54060.1"/>
    <property type="molecule type" value="Genomic_DNA"/>
</dbReference>
<evidence type="ECO:0000256" key="2">
    <source>
        <dbReference type="ARBA" id="ARBA00022692"/>
    </source>
</evidence>
<feature type="domain" description="Inositolphosphotransferase Aur1/Ipt1" evidence="8">
    <location>
        <begin position="161"/>
        <end position="212"/>
    </location>
</feature>
<dbReference type="GeneID" id="55988656"/>
<dbReference type="KEGG" id="trg:TRUGW13939_01143"/>
<feature type="signal peptide" evidence="7">
    <location>
        <begin position="1"/>
        <end position="22"/>
    </location>
</feature>
<protein>
    <recommendedName>
        <fullName evidence="8">Inositolphosphotransferase Aur1/Ipt1 domain-containing protein</fullName>
    </recommendedName>
</protein>
<evidence type="ECO:0000256" key="5">
    <source>
        <dbReference type="SAM" id="MobiDB-lite"/>
    </source>
</evidence>
<keyword evidence="4 6" id="KW-0472">Membrane</keyword>
<dbReference type="RefSeq" id="XP_035340239.1">
    <property type="nucleotide sequence ID" value="XM_035484346.1"/>
</dbReference>
<feature type="transmembrane region" description="Helical" evidence="6">
    <location>
        <begin position="193"/>
        <end position="214"/>
    </location>
</feature>
<dbReference type="Proteomes" id="UP000509510">
    <property type="component" value="Chromosome I"/>
</dbReference>
<keyword evidence="10" id="KW-1185">Reference proteome</keyword>
<dbReference type="InterPro" id="IPR026841">
    <property type="entry name" value="Aur1/Ipt1"/>
</dbReference>
<dbReference type="AlphaFoldDB" id="A0A7H8QJE0"/>
<evidence type="ECO:0000313" key="9">
    <source>
        <dbReference type="EMBL" id="QKX54060.1"/>
    </source>
</evidence>
<dbReference type="PANTHER" id="PTHR31310">
    <property type="match status" value="1"/>
</dbReference>
<evidence type="ECO:0000256" key="6">
    <source>
        <dbReference type="SAM" id="Phobius"/>
    </source>
</evidence>
<feature type="domain" description="Inositolphosphotransferase Aur1/Ipt1" evidence="8">
    <location>
        <begin position="363"/>
        <end position="404"/>
    </location>
</feature>
<feature type="transmembrane region" description="Helical" evidence="6">
    <location>
        <begin position="248"/>
        <end position="266"/>
    </location>
</feature>